<proteinExistence type="predicted"/>
<protein>
    <submittedName>
        <fullName evidence="3">Membrane-associated protein</fullName>
    </submittedName>
</protein>
<dbReference type="RefSeq" id="WP_010489831.1">
    <property type="nucleotide sequence ID" value="NZ_AZCT01000021.1"/>
</dbReference>
<dbReference type="Proteomes" id="UP000051984">
    <property type="component" value="Unassembled WGS sequence"/>
</dbReference>
<accession>A0A0R1EML8</accession>
<feature type="transmembrane region" description="Helical" evidence="2">
    <location>
        <begin position="200"/>
        <end position="223"/>
    </location>
</feature>
<feature type="transmembrane region" description="Helical" evidence="2">
    <location>
        <begin position="133"/>
        <end position="158"/>
    </location>
</feature>
<comment type="caution">
    <text evidence="3">The sequence shown here is derived from an EMBL/GenBank/DDBJ whole genome shotgun (WGS) entry which is preliminary data.</text>
</comment>
<organism evidence="3 4">
    <name type="scientific">Lacticaseibacillus zeae DSM 20178 = KCTC 3804</name>
    <dbReference type="NCBI Taxonomy" id="1423816"/>
    <lineage>
        <taxon>Bacteria</taxon>
        <taxon>Bacillati</taxon>
        <taxon>Bacillota</taxon>
        <taxon>Bacilli</taxon>
        <taxon>Lactobacillales</taxon>
        <taxon>Lactobacillaceae</taxon>
        <taxon>Lacticaseibacillus</taxon>
    </lineage>
</organism>
<keyword evidence="2" id="KW-0472">Membrane</keyword>
<gene>
    <name evidence="3" type="ORF">FD51_GL001761</name>
</gene>
<feature type="region of interest" description="Disordered" evidence="1">
    <location>
        <begin position="1"/>
        <end position="51"/>
    </location>
</feature>
<name>A0A0R1EML8_LACZE</name>
<keyword evidence="2" id="KW-1133">Transmembrane helix</keyword>
<feature type="compositionally biased region" description="Low complexity" evidence="1">
    <location>
        <begin position="15"/>
        <end position="40"/>
    </location>
</feature>
<feature type="transmembrane region" description="Helical" evidence="2">
    <location>
        <begin position="170"/>
        <end position="188"/>
    </location>
</feature>
<evidence type="ECO:0000313" key="4">
    <source>
        <dbReference type="Proteomes" id="UP000051984"/>
    </source>
</evidence>
<evidence type="ECO:0000313" key="3">
    <source>
        <dbReference type="EMBL" id="KRK10636.1"/>
    </source>
</evidence>
<reference evidence="3 4" key="1">
    <citation type="journal article" date="2015" name="Genome Announc.">
        <title>Expanding the biotechnology potential of lactobacilli through comparative genomics of 213 strains and associated genera.</title>
        <authorList>
            <person name="Sun Z."/>
            <person name="Harris H.M."/>
            <person name="McCann A."/>
            <person name="Guo C."/>
            <person name="Argimon S."/>
            <person name="Zhang W."/>
            <person name="Yang X."/>
            <person name="Jeffery I.B."/>
            <person name="Cooney J.C."/>
            <person name="Kagawa T.F."/>
            <person name="Liu W."/>
            <person name="Song Y."/>
            <person name="Salvetti E."/>
            <person name="Wrobel A."/>
            <person name="Rasinkangas P."/>
            <person name="Parkhill J."/>
            <person name="Rea M.C."/>
            <person name="O'Sullivan O."/>
            <person name="Ritari J."/>
            <person name="Douillard F.P."/>
            <person name="Paul Ross R."/>
            <person name="Yang R."/>
            <person name="Briner A.E."/>
            <person name="Felis G.E."/>
            <person name="de Vos W.M."/>
            <person name="Barrangou R."/>
            <person name="Klaenhammer T.R."/>
            <person name="Caufield P.W."/>
            <person name="Cui Y."/>
            <person name="Zhang H."/>
            <person name="O'Toole P.W."/>
        </authorList>
    </citation>
    <scope>NUCLEOTIDE SEQUENCE [LARGE SCALE GENOMIC DNA]</scope>
    <source>
        <strain evidence="3 4">DSM 20178</strain>
    </source>
</reference>
<dbReference type="PATRIC" id="fig|1423816.3.peg.1834"/>
<evidence type="ECO:0000256" key="1">
    <source>
        <dbReference type="SAM" id="MobiDB-lite"/>
    </source>
</evidence>
<dbReference type="InterPro" id="IPR009214">
    <property type="entry name" value="DUF1129"/>
</dbReference>
<dbReference type="AlphaFoldDB" id="A0A0R1EML8"/>
<feature type="transmembrane region" description="Helical" evidence="2">
    <location>
        <begin position="235"/>
        <end position="252"/>
    </location>
</feature>
<dbReference type="eggNOG" id="COG4858">
    <property type="taxonomic scope" value="Bacteria"/>
</dbReference>
<dbReference type="Pfam" id="PF06570">
    <property type="entry name" value="DUF1129"/>
    <property type="match status" value="1"/>
</dbReference>
<sequence>MVKKQETDTNQTAGSAAVDQQQTAASSAADTQQSAATVASKNAHVKQERPATTVPEMIARLTNKNNEYVFKLRRELKDGGMSEADEETLLKTMLPEMITAQRQGKPATQLYGPVTVKANEILHTPKPEPKKPLWLLVADQGLFFMAILAAVFAVMTYINPKSQNNASNSFAYLVMLSLMAGLFFVYYADWMERDKKNRRSAWLVLGGGIVLVLAVTFIGGALMMLDTPFTRAMPWFVDVIIAVVAYGSHWLLQRRYHLKSFFRR</sequence>
<dbReference type="EMBL" id="AZCT01000021">
    <property type="protein sequence ID" value="KRK10636.1"/>
    <property type="molecule type" value="Genomic_DNA"/>
</dbReference>
<keyword evidence="2" id="KW-0812">Transmembrane</keyword>
<evidence type="ECO:0000256" key="2">
    <source>
        <dbReference type="SAM" id="Phobius"/>
    </source>
</evidence>